<dbReference type="Proteomes" id="UP000245995">
    <property type="component" value="Chromosome CITRO92"/>
</dbReference>
<proteinExistence type="predicted"/>
<protein>
    <submittedName>
        <fullName evidence="1">Caudovirales tail fiber assembly family protein</fullName>
    </submittedName>
</protein>
<sequence>MKYFLDNDGNVFAYEDDGSQDYLIDGKTEISKDKANSILNPPLSQEEITTENEILKSRLRTVADTEIVWRQDAVDAGIATDEETAALSEWKKYRVLLMRVDTAKPVWPTPPGGQAS</sequence>
<name>A0AAX2BEB7_CITAM</name>
<dbReference type="RefSeq" id="WP_109739653.1">
    <property type="nucleotide sequence ID" value="NZ_LT556085.1"/>
</dbReference>
<dbReference type="Pfam" id="PF02413">
    <property type="entry name" value="Caudo_TAP"/>
    <property type="match status" value="1"/>
</dbReference>
<dbReference type="EMBL" id="LT556085">
    <property type="protein sequence ID" value="SAZ06390.1"/>
    <property type="molecule type" value="Genomic_DNA"/>
</dbReference>
<dbReference type="InterPro" id="IPR003458">
    <property type="entry name" value="Phage_T4_Gp38_tail_assem"/>
</dbReference>
<organism evidence="1 2">
    <name type="scientific">Citrobacter amalonaticus</name>
    <dbReference type="NCBI Taxonomy" id="35703"/>
    <lineage>
        <taxon>Bacteria</taxon>
        <taxon>Pseudomonadati</taxon>
        <taxon>Pseudomonadota</taxon>
        <taxon>Gammaproteobacteria</taxon>
        <taxon>Enterobacterales</taxon>
        <taxon>Enterobacteriaceae</taxon>
        <taxon>Citrobacter</taxon>
    </lineage>
</organism>
<evidence type="ECO:0000313" key="2">
    <source>
        <dbReference type="Proteomes" id="UP000245995"/>
    </source>
</evidence>
<evidence type="ECO:0000313" key="1">
    <source>
        <dbReference type="EMBL" id="SAZ06390.1"/>
    </source>
</evidence>
<accession>A0AAX2BEB7</accession>
<reference evidence="1 2" key="1">
    <citation type="submission" date="2016-04" db="EMBL/GenBank/DDBJ databases">
        <authorList>
            <person name="Regsiter A."/>
            <person name="William W."/>
        </authorList>
    </citation>
    <scope>NUCLEOTIDE SEQUENCE [LARGE SCALE GENOMIC DNA]</scope>
    <source>
        <strain evidence="1 2">92</strain>
    </source>
</reference>
<dbReference type="AlphaFoldDB" id="A0AAX2BEB7"/>
<gene>
    <name evidence="1" type="ORF">CITRO92_0892</name>
</gene>